<evidence type="ECO:0000313" key="1">
    <source>
        <dbReference type="EMBL" id="KAI3725151.1"/>
    </source>
</evidence>
<sequence>MTLCYGGYEEIDFRVIPHIIDRNSNEIRPFFISFSSPLLYHRYSALRSSRGEFKLNNFKDGILFSDFMVGLLLASPIFAATAKRLVEVARKALKLNGENDWASASGAHCAKYLGAIALKRASLDLTDSVMKALL</sequence>
<gene>
    <name evidence="1" type="ORF">L1987_64928</name>
</gene>
<reference evidence="2" key="1">
    <citation type="journal article" date="2022" name="Mol. Ecol. Resour.">
        <title>The genomes of chicory, endive, great burdock and yacon provide insights into Asteraceae palaeo-polyploidization history and plant inulin production.</title>
        <authorList>
            <person name="Fan W."/>
            <person name="Wang S."/>
            <person name="Wang H."/>
            <person name="Wang A."/>
            <person name="Jiang F."/>
            <person name="Liu H."/>
            <person name="Zhao H."/>
            <person name="Xu D."/>
            <person name="Zhang Y."/>
        </authorList>
    </citation>
    <scope>NUCLEOTIDE SEQUENCE [LARGE SCALE GENOMIC DNA]</scope>
    <source>
        <strain evidence="2">cv. Yunnan</strain>
    </source>
</reference>
<protein>
    <submittedName>
        <fullName evidence="1">Uncharacterized protein</fullName>
    </submittedName>
</protein>
<organism evidence="1 2">
    <name type="scientific">Smallanthus sonchifolius</name>
    <dbReference type="NCBI Taxonomy" id="185202"/>
    <lineage>
        <taxon>Eukaryota</taxon>
        <taxon>Viridiplantae</taxon>
        <taxon>Streptophyta</taxon>
        <taxon>Embryophyta</taxon>
        <taxon>Tracheophyta</taxon>
        <taxon>Spermatophyta</taxon>
        <taxon>Magnoliopsida</taxon>
        <taxon>eudicotyledons</taxon>
        <taxon>Gunneridae</taxon>
        <taxon>Pentapetalae</taxon>
        <taxon>asterids</taxon>
        <taxon>campanulids</taxon>
        <taxon>Asterales</taxon>
        <taxon>Asteraceae</taxon>
        <taxon>Asteroideae</taxon>
        <taxon>Heliantheae alliance</taxon>
        <taxon>Millerieae</taxon>
        <taxon>Smallanthus</taxon>
    </lineage>
</organism>
<keyword evidence="2" id="KW-1185">Reference proteome</keyword>
<dbReference type="Proteomes" id="UP001056120">
    <property type="component" value="Linkage Group LG22"/>
</dbReference>
<name>A0ACB9BSY1_9ASTR</name>
<accession>A0ACB9BSY1</accession>
<dbReference type="EMBL" id="CM042039">
    <property type="protein sequence ID" value="KAI3725151.1"/>
    <property type="molecule type" value="Genomic_DNA"/>
</dbReference>
<evidence type="ECO:0000313" key="2">
    <source>
        <dbReference type="Proteomes" id="UP001056120"/>
    </source>
</evidence>
<reference evidence="1 2" key="2">
    <citation type="journal article" date="2022" name="Mol. Ecol. Resour.">
        <title>The genomes of chicory, endive, great burdock and yacon provide insights into Asteraceae paleo-polyploidization history and plant inulin production.</title>
        <authorList>
            <person name="Fan W."/>
            <person name="Wang S."/>
            <person name="Wang H."/>
            <person name="Wang A."/>
            <person name="Jiang F."/>
            <person name="Liu H."/>
            <person name="Zhao H."/>
            <person name="Xu D."/>
            <person name="Zhang Y."/>
        </authorList>
    </citation>
    <scope>NUCLEOTIDE SEQUENCE [LARGE SCALE GENOMIC DNA]</scope>
    <source>
        <strain evidence="2">cv. Yunnan</strain>
        <tissue evidence="1">Leaves</tissue>
    </source>
</reference>
<proteinExistence type="predicted"/>
<comment type="caution">
    <text evidence="1">The sequence shown here is derived from an EMBL/GenBank/DDBJ whole genome shotgun (WGS) entry which is preliminary data.</text>
</comment>